<protein>
    <submittedName>
        <fullName evidence="1">DUF3500 domain-containing protein</fullName>
    </submittedName>
</protein>
<keyword evidence="2" id="KW-1185">Reference proteome</keyword>
<reference evidence="1" key="1">
    <citation type="submission" date="2022-03" db="EMBL/GenBank/DDBJ databases">
        <title>Streptomyces 7R015 and 7R016 isolated from Barleria lupulina in Thailand.</title>
        <authorList>
            <person name="Kanchanasin P."/>
            <person name="Phongsopitanun W."/>
            <person name="Tanasupawat S."/>
        </authorList>
    </citation>
    <scope>NUCLEOTIDE SEQUENCE</scope>
    <source>
        <strain evidence="1">7R016</strain>
    </source>
</reference>
<organism evidence="1 2">
    <name type="scientific">Streptomyces spinosisporus</name>
    <dbReference type="NCBI Taxonomy" id="2927582"/>
    <lineage>
        <taxon>Bacteria</taxon>
        <taxon>Bacillati</taxon>
        <taxon>Actinomycetota</taxon>
        <taxon>Actinomycetes</taxon>
        <taxon>Kitasatosporales</taxon>
        <taxon>Streptomycetaceae</taxon>
        <taxon>Streptomyces</taxon>
    </lineage>
</organism>
<dbReference type="Pfam" id="PF12006">
    <property type="entry name" value="DUF3500"/>
    <property type="match status" value="1"/>
</dbReference>
<evidence type="ECO:0000313" key="2">
    <source>
        <dbReference type="Proteomes" id="UP001165270"/>
    </source>
</evidence>
<dbReference type="EMBL" id="JALDAX010000007">
    <property type="protein sequence ID" value="MCI3241986.1"/>
    <property type="molecule type" value="Genomic_DNA"/>
</dbReference>
<gene>
    <name evidence="1" type="ORF">MQN93_19890</name>
</gene>
<dbReference type="PANTHER" id="PTHR37489">
    <property type="entry name" value="DUF3500 DOMAIN-CONTAINING PROTEIN"/>
    <property type="match status" value="1"/>
</dbReference>
<evidence type="ECO:0000313" key="1">
    <source>
        <dbReference type="EMBL" id="MCI3241986.1"/>
    </source>
</evidence>
<name>A0ABS9XKW0_9ACTN</name>
<sequence length="389" mass="43997">MVALRKRGNAPTRRPEVWTPDLLEKVAWRVKAADEPFRGVHTSTGLKQGLFPLRSTGADVRPVYRAAEDYLAGLTPQQLAEGRFAVDDVSWRHWNNGARYFLRHGICLEELDEDRRARAMAVIRASLSTQGYDQIVDLMHLNLTVGELSGDTDGLNEWLYWFSLYGEPENGGPWGWQLDGHHVNVNCVFVGDQMVLTPSFLGAEPVAAGAGKYAGTVAFRREEALGQELFTDLDPRRREQAVIADTMPPELFVGAFRDNGELDHQGLPLSRMSPTQRENALNLLALYVNRAGDHHARVRMDEVLAHEGDTHFAWIGDPDGTFYYRLHSPVILVEFEHMPGVIFDNDHPSRRHIHTVVRTPNAGDYGVDLLRQHHERHHRGRPHEAVHSR</sequence>
<proteinExistence type="predicted"/>
<dbReference type="PANTHER" id="PTHR37489:SF1">
    <property type="entry name" value="DUF3500 DOMAIN-CONTAINING PROTEIN"/>
    <property type="match status" value="1"/>
</dbReference>
<dbReference type="Proteomes" id="UP001165270">
    <property type="component" value="Unassembled WGS sequence"/>
</dbReference>
<comment type="caution">
    <text evidence="1">The sequence shown here is derived from an EMBL/GenBank/DDBJ whole genome shotgun (WGS) entry which is preliminary data.</text>
</comment>
<dbReference type="InterPro" id="IPR021889">
    <property type="entry name" value="DUF3500"/>
</dbReference>
<accession>A0ABS9XKW0</accession>
<dbReference type="RefSeq" id="WP_242710596.1">
    <property type="nucleotide sequence ID" value="NZ_JALDAX010000007.1"/>
</dbReference>